<dbReference type="STRING" id="231916.A0A409WA42"/>
<name>A0A409WA42_9AGAR</name>
<feature type="domain" description="DUF2786" evidence="2">
    <location>
        <begin position="6"/>
        <end position="44"/>
    </location>
</feature>
<dbReference type="OrthoDB" id="3067443at2759"/>
<keyword evidence="5" id="KW-1185">Reference proteome</keyword>
<dbReference type="Pfam" id="PF23771">
    <property type="entry name" value="DUF7168"/>
    <property type="match status" value="1"/>
</dbReference>
<organism evidence="4 5">
    <name type="scientific">Gymnopilus dilepis</name>
    <dbReference type="NCBI Taxonomy" id="231916"/>
    <lineage>
        <taxon>Eukaryota</taxon>
        <taxon>Fungi</taxon>
        <taxon>Dikarya</taxon>
        <taxon>Basidiomycota</taxon>
        <taxon>Agaricomycotina</taxon>
        <taxon>Agaricomycetes</taxon>
        <taxon>Agaricomycetidae</taxon>
        <taxon>Agaricales</taxon>
        <taxon>Agaricineae</taxon>
        <taxon>Hymenogastraceae</taxon>
        <taxon>Gymnopilus</taxon>
    </lineage>
</organism>
<reference evidence="4 5" key="1">
    <citation type="journal article" date="2018" name="Evol. Lett.">
        <title>Horizontal gene cluster transfer increased hallucinogenic mushroom diversity.</title>
        <authorList>
            <person name="Reynolds H.T."/>
            <person name="Vijayakumar V."/>
            <person name="Gluck-Thaler E."/>
            <person name="Korotkin H.B."/>
            <person name="Matheny P.B."/>
            <person name="Slot J.C."/>
        </authorList>
    </citation>
    <scope>NUCLEOTIDE SEQUENCE [LARGE SCALE GENOMIC DNA]</scope>
    <source>
        <strain evidence="4 5">SRW20</strain>
    </source>
</reference>
<feature type="compositionally biased region" description="Basic and acidic residues" evidence="1">
    <location>
        <begin position="276"/>
        <end position="294"/>
    </location>
</feature>
<protein>
    <submittedName>
        <fullName evidence="4">Uncharacterized protein</fullName>
    </submittedName>
</protein>
<evidence type="ECO:0000259" key="2">
    <source>
        <dbReference type="Pfam" id="PF10979"/>
    </source>
</evidence>
<evidence type="ECO:0000313" key="5">
    <source>
        <dbReference type="Proteomes" id="UP000284706"/>
    </source>
</evidence>
<gene>
    <name evidence="4" type="ORF">CVT26_015502</name>
</gene>
<dbReference type="Pfam" id="PF10979">
    <property type="entry name" value="DUF2786"/>
    <property type="match status" value="1"/>
</dbReference>
<evidence type="ECO:0000313" key="4">
    <source>
        <dbReference type="EMBL" id="PPQ75365.1"/>
    </source>
</evidence>
<feature type="compositionally biased region" description="Basic and acidic residues" evidence="1">
    <location>
        <begin position="200"/>
        <end position="244"/>
    </location>
</feature>
<dbReference type="AlphaFoldDB" id="A0A409WA42"/>
<feature type="region of interest" description="Disordered" evidence="1">
    <location>
        <begin position="169"/>
        <end position="365"/>
    </location>
</feature>
<feature type="domain" description="DUF7168" evidence="3">
    <location>
        <begin position="70"/>
        <end position="188"/>
    </location>
</feature>
<dbReference type="InParanoid" id="A0A409WA42"/>
<feature type="compositionally biased region" description="Basic and acidic residues" evidence="1">
    <location>
        <begin position="169"/>
        <end position="191"/>
    </location>
</feature>
<proteinExistence type="predicted"/>
<sequence>MSLCQLDKIRKMMQLANDSGSTEAEAKVAMRRATRMMKELNITQADLIAHETDAERSARAGHSTVTIFSTLGKMVRCQQWHERACDAIFEAFDVQFFSENHDEGVDWVFYGLAENTVAAALSFEMLHNQIETWAVTRKKELKGRSARSSYCNGVAERVLEDMEAENRKALKQAEEDDEKQIQKEKEEEAAAHARLAMPDLSHKVSETTVEEPKPTSKAEEENRKTARTAEQEDGKRDQKEKGEEAATLARLAMPGLAPTDSEPAVAKSVSPSKNKARVEDVPDQDDRIVRERTSVQRHTPKTPVRHSDPCLSSKSNDSRESEKAIELTGSEPTEKDTSRNISIEPPYGAGFSGEANDDDDDDGFSNFIQADFDRRTESALDSEFLARLELKAEQLDIKVKAEQLEKNIKAEYLDSKVGIKSEDQADVKPTIKVEEVEDGYHFKAEEDNNISMKLESDVKQEQDDSTIPHWTSAIQLRTFRDNAKTIAENYLKDTGIKLYKVRQFKGVKYNWDAYGKGWEDGRKVDLKRRKIEQEK</sequence>
<dbReference type="InterPro" id="IPR024498">
    <property type="entry name" value="DUF2786"/>
</dbReference>
<dbReference type="InterPro" id="IPR055592">
    <property type="entry name" value="DUF7168"/>
</dbReference>
<accession>A0A409WA42</accession>
<dbReference type="EMBL" id="NHYE01005266">
    <property type="protein sequence ID" value="PPQ75365.1"/>
    <property type="molecule type" value="Genomic_DNA"/>
</dbReference>
<dbReference type="Proteomes" id="UP000284706">
    <property type="component" value="Unassembled WGS sequence"/>
</dbReference>
<comment type="caution">
    <text evidence="4">The sequence shown here is derived from an EMBL/GenBank/DDBJ whole genome shotgun (WGS) entry which is preliminary data.</text>
</comment>
<evidence type="ECO:0000259" key="3">
    <source>
        <dbReference type="Pfam" id="PF23771"/>
    </source>
</evidence>
<evidence type="ECO:0000256" key="1">
    <source>
        <dbReference type="SAM" id="MobiDB-lite"/>
    </source>
</evidence>
<feature type="compositionally biased region" description="Basic and acidic residues" evidence="1">
    <location>
        <begin position="316"/>
        <end position="325"/>
    </location>
</feature>